<protein>
    <submittedName>
        <fullName evidence="1">Ankyrin repeat protein</fullName>
    </submittedName>
</protein>
<organism evidence="1">
    <name type="scientific">Strongyloides stercoralis</name>
    <name type="common">Threadworm</name>
    <dbReference type="NCBI Taxonomy" id="6248"/>
    <lineage>
        <taxon>Eukaryota</taxon>
        <taxon>Metazoa</taxon>
        <taxon>Ecdysozoa</taxon>
        <taxon>Nematoda</taxon>
        <taxon>Chromadorea</taxon>
        <taxon>Rhabditida</taxon>
        <taxon>Tylenchina</taxon>
        <taxon>Panagrolaimomorpha</taxon>
        <taxon>Strongyloidoidea</taxon>
        <taxon>Strongyloididae</taxon>
        <taxon>Strongyloides</taxon>
    </lineage>
</organism>
<accession>A0A0K0E8Z8</accession>
<dbReference type="AlphaFoldDB" id="A0A0K0E8Z8"/>
<sequence length="78" mass="8805">MGIIGTTKNNFEIILSYIIEGLSKGGSKYHDDVISGILYSTLDDFFDVPLIEGISMICILPYHNKQFIYLISRGKMDK</sequence>
<proteinExistence type="predicted"/>
<reference evidence="1" key="1">
    <citation type="submission" date="2015-08" db="UniProtKB">
        <authorList>
            <consortium name="WormBaseParasite"/>
        </authorList>
    </citation>
    <scope>IDENTIFICATION</scope>
</reference>
<evidence type="ECO:0000313" key="1">
    <source>
        <dbReference type="WBParaSite" id="SSTP_0000598100.1"/>
    </source>
</evidence>
<dbReference type="WBParaSite" id="SSTP_0000598100.1">
    <property type="protein sequence ID" value="SSTP_0000598100.1"/>
    <property type="gene ID" value="SSTP_0000598100"/>
</dbReference>
<name>A0A0K0E8Z8_STRER</name>